<evidence type="ECO:0008006" key="3">
    <source>
        <dbReference type="Google" id="ProtNLM"/>
    </source>
</evidence>
<gene>
    <name evidence="1" type="ORF">FXF65_11665</name>
</gene>
<dbReference type="GO" id="GO:0005975">
    <property type="term" value="P:carbohydrate metabolic process"/>
    <property type="evidence" value="ECO:0007669"/>
    <property type="project" value="InterPro"/>
</dbReference>
<dbReference type="Gene3D" id="1.25.40.10">
    <property type="entry name" value="Tetratricopeptide repeat domain"/>
    <property type="match status" value="3"/>
</dbReference>
<dbReference type="InterPro" id="IPR008928">
    <property type="entry name" value="6-hairpin_glycosidase_sf"/>
</dbReference>
<protein>
    <recommendedName>
        <fullName evidence="3">Tetratricopeptide repeat protein</fullName>
    </recommendedName>
</protein>
<accession>A0A5D0UD56</accession>
<keyword evidence="2" id="KW-1185">Reference proteome</keyword>
<evidence type="ECO:0000313" key="1">
    <source>
        <dbReference type="EMBL" id="TYC15984.1"/>
    </source>
</evidence>
<dbReference type="Proteomes" id="UP000322634">
    <property type="component" value="Unassembled WGS sequence"/>
</dbReference>
<dbReference type="SUPFAM" id="SSF48208">
    <property type="entry name" value="Six-hairpin glycosidases"/>
    <property type="match status" value="1"/>
</dbReference>
<dbReference type="InterPro" id="IPR011990">
    <property type="entry name" value="TPR-like_helical_dom_sf"/>
</dbReference>
<dbReference type="EMBL" id="VSFF01000004">
    <property type="protein sequence ID" value="TYC15984.1"/>
    <property type="molecule type" value="Genomic_DNA"/>
</dbReference>
<comment type="caution">
    <text evidence="1">The sequence shown here is derived from an EMBL/GenBank/DDBJ whole genome shotgun (WGS) entry which is preliminary data.</text>
</comment>
<evidence type="ECO:0000313" key="2">
    <source>
        <dbReference type="Proteomes" id="UP000322634"/>
    </source>
</evidence>
<reference evidence="1 2" key="1">
    <citation type="submission" date="2019-08" db="EMBL/GenBank/DDBJ databases">
        <title>Actinomadura sp. nov. CYP1-5 isolated from mountain soil.</title>
        <authorList>
            <person name="Songsumanus A."/>
            <person name="Kuncharoen N."/>
            <person name="Kudo T."/>
            <person name="Yuki M."/>
            <person name="Igarashi Y."/>
            <person name="Tanasupawat S."/>
        </authorList>
    </citation>
    <scope>NUCLEOTIDE SEQUENCE [LARGE SCALE GENOMIC DNA]</scope>
    <source>
        <strain evidence="1 2">GKU157</strain>
    </source>
</reference>
<sequence length="1123" mass="120863">MPGRDELIAALWERVRRIEQDESRAAALEPGAAAEMAALARVADPVHDGDAAVVLAALHWYRGQFVGDPDETHRSVELFASVYRVAPDRVPAEIRTLITTRIQAPLGWFLDLGWDLLGQTDPGVLDELVQLARTALDQHPEARARALLGVALCRRHEVCGAAADLDESVAVQLEAVSGPDEPWLAGPLGTLVGALGRRFDVSRDPSDLDTALDLAARARELAADDADTLAGLLANTATIHQRRYRQNGEGAELSAAIGLAEEAVRLAPEHPEVGGHLYNLANLLLMRFRAGRDPADLDQAIGFGRRAVDATPPAHWEWSSYRALAAHVLAVRAEHTGSTADLGAAAEILATGIDALPDGHPGRRSLLSARELVMQAADRLLRKASDHHAGTLAPLTNRAIDTLEWARESGDAAAVDLGIALLRHVTDSLPPDHYDLGNALSALSGALQQHYHRTNDPGVLDEALEQARLAVARTPDGHDARANRLNMYAGALNVRYQRHGDPRDLAAAIDALREAVAVEPEGTDERSGYLANLGLHLRARSRLYGDETILDEAIDHGRRSVRGGDGSRWRPMRLANLAQSLYLRHQRTGDPAALDEAVGIARSAAGSVNTEREFGARIQETLAEILFTRFERHGDLPDLDGAIAARRAALDAVPPDHFERPLYSRNLGYLYLRRYQAAGSADDVYTALALAAAGIAGVADVEGPDSSALDLLAELSRVAQQEVLDDDAEHETRRLRAAFLLAAHEYGDWASLPLPDAASGFAQLLLTRYQAGFDPALLDEAVDRLHTALAQAPDNSCSSTLALALCLRFDARGDVADLDEALAHVPPAGAPPSAGPSASALTSRGQVLLRRFSVTGDPADVDEAIAAYRAVLEWDSDGDRAANLTHLGSALRERFEARGDAADLDEAIALCREAFALLPDHPVVLSNLAGAVRRRFERDGDAPSLDESISLLRRGAEVDRGATMLFNLGNAVTVRFNRTGLESDRAEAAEHLREAATHSADAPLTKLRAAVQWAELTGNAAEHALEAYETAISLLDLVAWRGMTRHGQESVLARFPWLAGDACATALDADRPERALELLEQGRAVLWSQSLQTRQPLTALREAAPAIAARLNELRAQLDAHPE</sequence>
<dbReference type="RefSeq" id="WP_148349779.1">
    <property type="nucleotide sequence ID" value="NZ_JBHSBF010000009.1"/>
</dbReference>
<proteinExistence type="predicted"/>
<name>A0A5D0UD56_9ACTN</name>
<organism evidence="1 2">
    <name type="scientific">Actinomadura syzygii</name>
    <dbReference type="NCBI Taxonomy" id="1427538"/>
    <lineage>
        <taxon>Bacteria</taxon>
        <taxon>Bacillati</taxon>
        <taxon>Actinomycetota</taxon>
        <taxon>Actinomycetes</taxon>
        <taxon>Streptosporangiales</taxon>
        <taxon>Thermomonosporaceae</taxon>
        <taxon>Actinomadura</taxon>
    </lineage>
</organism>
<dbReference type="OrthoDB" id="3206999at2"/>
<dbReference type="SUPFAM" id="SSF48452">
    <property type="entry name" value="TPR-like"/>
    <property type="match status" value="1"/>
</dbReference>
<dbReference type="AlphaFoldDB" id="A0A5D0UD56"/>